<dbReference type="OrthoDB" id="1012285at2"/>
<dbReference type="Proteomes" id="UP000184130">
    <property type="component" value="Unassembled WGS sequence"/>
</dbReference>
<accession>A0A1M6YIZ6</accession>
<gene>
    <name evidence="1" type="ORF">SAMN05216463_12819</name>
</gene>
<name>A0A1M6YIZ6_XYLRU</name>
<organism evidence="1 2">
    <name type="scientific">Xylanibacter ruminicola</name>
    <name type="common">Prevotella ruminicola</name>
    <dbReference type="NCBI Taxonomy" id="839"/>
    <lineage>
        <taxon>Bacteria</taxon>
        <taxon>Pseudomonadati</taxon>
        <taxon>Bacteroidota</taxon>
        <taxon>Bacteroidia</taxon>
        <taxon>Bacteroidales</taxon>
        <taxon>Prevotellaceae</taxon>
        <taxon>Xylanibacter</taxon>
    </lineage>
</organism>
<evidence type="ECO:0000313" key="1">
    <source>
        <dbReference type="EMBL" id="SHL18072.1"/>
    </source>
</evidence>
<evidence type="ECO:0000313" key="2">
    <source>
        <dbReference type="Proteomes" id="UP000184130"/>
    </source>
</evidence>
<evidence type="ECO:0008006" key="3">
    <source>
        <dbReference type="Google" id="ProtNLM"/>
    </source>
</evidence>
<proteinExistence type="predicted"/>
<sequence>MRTLSKKKRKKSLLLRGARPKRALATEGTQEWTRGGVITLFFLLFSLLAAKAQTSSHMIGVGPSKVLDTYLTPEKYSGTGFTYLYIKDNAHTDTLRRWTTTIEHELDFSKTRHRNSSASDLEGTYNLYLARYYNLRPANNLRLQVGATANACIGGIYNLTSSNNPGQARAAINIMPSATAAYHFSIRQQHFTAHYELNLPLVGVMFSPNFGQSYYEIFNLGNYDHNIVPTTFISAPTFRQIAAIDWHYSKRWALRLAYLGNYQQSQVNNLKQHVYTHRFLIGLTRSL</sequence>
<dbReference type="EMBL" id="FRBD01000028">
    <property type="protein sequence ID" value="SHL18072.1"/>
    <property type="molecule type" value="Genomic_DNA"/>
</dbReference>
<dbReference type="RefSeq" id="WP_081373286.1">
    <property type="nucleotide sequence ID" value="NZ_FRBD01000028.1"/>
</dbReference>
<dbReference type="AlphaFoldDB" id="A0A1M6YIZ6"/>
<protein>
    <recommendedName>
        <fullName evidence="3">DUF3316 domain-containing protein</fullName>
    </recommendedName>
</protein>
<reference evidence="1 2" key="1">
    <citation type="submission" date="2016-11" db="EMBL/GenBank/DDBJ databases">
        <authorList>
            <person name="Jaros S."/>
            <person name="Januszkiewicz K."/>
            <person name="Wedrychowicz H."/>
        </authorList>
    </citation>
    <scope>NUCLEOTIDE SEQUENCE [LARGE SCALE GENOMIC DNA]</scope>
    <source>
        <strain evidence="1 2">KHT3</strain>
    </source>
</reference>